<dbReference type="InterPro" id="IPR013079">
    <property type="entry name" value="6Phosfructo_kin"/>
</dbReference>
<proteinExistence type="inferred from homology"/>
<keyword evidence="8" id="KW-0378">Hydrolase</keyword>
<keyword evidence="6" id="KW-0547">Nucleotide-binding</keyword>
<dbReference type="Pfam" id="PF01591">
    <property type="entry name" value="6PF2K"/>
    <property type="match status" value="1"/>
</dbReference>
<dbReference type="PRINTS" id="PR00991">
    <property type="entry name" value="6PFRUCTKNASE"/>
</dbReference>
<dbReference type="Proteomes" id="UP000472271">
    <property type="component" value="Chromosome 7"/>
</dbReference>
<dbReference type="InterPro" id="IPR029033">
    <property type="entry name" value="His_PPase_superfam"/>
</dbReference>
<keyword evidence="5" id="KW-0808">Transferase</keyword>
<keyword evidence="4" id="KW-0597">Phosphoprotein</keyword>
<keyword evidence="9" id="KW-0067">ATP-binding</keyword>
<comment type="similarity">
    <text evidence="2">In the C-terminal section; belongs to the phosphoglycerate mutase family.</text>
</comment>
<organism evidence="14 15">
    <name type="scientific">Sphaeramia orbicularis</name>
    <name type="common">orbiculate cardinalfish</name>
    <dbReference type="NCBI Taxonomy" id="375764"/>
    <lineage>
        <taxon>Eukaryota</taxon>
        <taxon>Metazoa</taxon>
        <taxon>Chordata</taxon>
        <taxon>Craniata</taxon>
        <taxon>Vertebrata</taxon>
        <taxon>Euteleostomi</taxon>
        <taxon>Actinopterygii</taxon>
        <taxon>Neopterygii</taxon>
        <taxon>Teleostei</taxon>
        <taxon>Neoteleostei</taxon>
        <taxon>Acanthomorphata</taxon>
        <taxon>Gobiaria</taxon>
        <taxon>Kurtiformes</taxon>
        <taxon>Apogonoidei</taxon>
        <taxon>Apogonidae</taxon>
        <taxon>Apogoninae</taxon>
        <taxon>Sphaeramia</taxon>
    </lineage>
</organism>
<evidence type="ECO:0000256" key="12">
    <source>
        <dbReference type="PIRSR" id="PIRSR613078-2"/>
    </source>
</evidence>
<reference evidence="14" key="3">
    <citation type="submission" date="2025-09" db="UniProtKB">
        <authorList>
            <consortium name="Ensembl"/>
        </authorList>
    </citation>
    <scope>IDENTIFICATION</scope>
</reference>
<dbReference type="InterPro" id="IPR027417">
    <property type="entry name" value="P-loop_NTPase"/>
</dbReference>
<gene>
    <name evidence="14" type="primary">si:dkey-96f10.1</name>
</gene>
<dbReference type="GO" id="GO:0004331">
    <property type="term" value="F:fructose-2,6-bisphosphate 2-phosphatase activity"/>
    <property type="evidence" value="ECO:0007669"/>
    <property type="project" value="TreeGrafter"/>
</dbReference>
<dbReference type="InterPro" id="IPR013078">
    <property type="entry name" value="His_Pase_superF_clade-1"/>
</dbReference>
<evidence type="ECO:0000256" key="8">
    <source>
        <dbReference type="ARBA" id="ARBA00022801"/>
    </source>
</evidence>
<feature type="active site" description="Tele-phosphohistidine intermediate" evidence="11">
    <location>
        <position position="243"/>
    </location>
</feature>
<evidence type="ECO:0000256" key="1">
    <source>
        <dbReference type="ARBA" id="ARBA00003771"/>
    </source>
</evidence>
<comment type="function">
    <text evidence="1">Synthesis and degradation of fructose 2,6-bisphosphate.</text>
</comment>
<feature type="binding site" evidence="12">
    <location>
        <position position="292"/>
    </location>
    <ligand>
        <name>substrate</name>
    </ligand>
</feature>
<dbReference type="GO" id="GO:0006000">
    <property type="term" value="P:fructose metabolic process"/>
    <property type="evidence" value="ECO:0007669"/>
    <property type="project" value="InterPro"/>
</dbReference>
<evidence type="ECO:0000256" key="2">
    <source>
        <dbReference type="ARBA" id="ARBA00008408"/>
    </source>
</evidence>
<keyword evidence="15" id="KW-1185">Reference proteome</keyword>
<evidence type="ECO:0000313" key="15">
    <source>
        <dbReference type="Proteomes" id="UP000472271"/>
    </source>
</evidence>
<dbReference type="Ensembl" id="ENSSORT00005024369.1">
    <property type="protein sequence ID" value="ENSSORP00005023671.1"/>
    <property type="gene ID" value="ENSSORG00005009075.1"/>
</dbReference>
<dbReference type="Gene3D" id="3.40.50.300">
    <property type="entry name" value="P-loop containing nucleotide triphosphate hydrolases"/>
    <property type="match status" value="1"/>
</dbReference>
<dbReference type="SUPFAM" id="SSF53254">
    <property type="entry name" value="Phosphoglycerate mutase-like"/>
    <property type="match status" value="1"/>
</dbReference>
<dbReference type="PROSITE" id="PS00175">
    <property type="entry name" value="PG_MUTASE"/>
    <property type="match status" value="1"/>
</dbReference>
<evidence type="ECO:0000256" key="5">
    <source>
        <dbReference type="ARBA" id="ARBA00022679"/>
    </source>
</evidence>
<dbReference type="Pfam" id="PF00300">
    <property type="entry name" value="His_Phos_1"/>
    <property type="match status" value="1"/>
</dbReference>
<evidence type="ECO:0000256" key="7">
    <source>
        <dbReference type="ARBA" id="ARBA00022777"/>
    </source>
</evidence>
<evidence type="ECO:0000256" key="9">
    <source>
        <dbReference type="ARBA" id="ARBA00022840"/>
    </source>
</evidence>
<name>A0A673A2Y9_9TELE</name>
<dbReference type="AlphaFoldDB" id="A0A673A2Y9"/>
<dbReference type="SUPFAM" id="SSF52540">
    <property type="entry name" value="P-loop containing nucleoside triphosphate hydrolases"/>
    <property type="match status" value="1"/>
</dbReference>
<dbReference type="FunFam" id="3.40.50.300:FF:000644">
    <property type="entry name" value="GpmB, Fructose-2,6-bisphosphatase"/>
    <property type="match status" value="1"/>
</dbReference>
<dbReference type="GO" id="GO:0043540">
    <property type="term" value="C:6-phosphofructo-2-kinase/fructose-2,6-biphosphatase complex"/>
    <property type="evidence" value="ECO:0007669"/>
    <property type="project" value="TreeGrafter"/>
</dbReference>
<dbReference type="InterPro" id="IPR001345">
    <property type="entry name" value="PG/BPGM_mutase_AS"/>
</dbReference>
<feature type="active site" description="Proton donor/acceptor" evidence="11">
    <location>
        <position position="312"/>
    </location>
</feature>
<dbReference type="PANTHER" id="PTHR10606">
    <property type="entry name" value="6-PHOSPHOFRUCTO-2-KINASE/FRUCTOSE-2,6-BISPHOSPHATASE"/>
    <property type="match status" value="1"/>
</dbReference>
<dbReference type="GO" id="GO:0003873">
    <property type="term" value="F:6-phosphofructo-2-kinase activity"/>
    <property type="evidence" value="ECO:0007669"/>
    <property type="project" value="InterPro"/>
</dbReference>
<keyword evidence="10" id="KW-0511">Multifunctional enzyme</keyword>
<reference evidence="14" key="2">
    <citation type="submission" date="2025-08" db="UniProtKB">
        <authorList>
            <consortium name="Ensembl"/>
        </authorList>
    </citation>
    <scope>IDENTIFICATION</scope>
</reference>
<dbReference type="PANTHER" id="PTHR10606:SF15">
    <property type="entry name" value="6-PHOSPHOFRUCTO-2-KINASE_FRUCTOSE-2,6-BISPHOSPHATASE 1"/>
    <property type="match status" value="1"/>
</dbReference>
<evidence type="ECO:0000256" key="6">
    <source>
        <dbReference type="ARBA" id="ARBA00022741"/>
    </source>
</evidence>
<keyword evidence="7" id="KW-0418">Kinase</keyword>
<evidence type="ECO:0000256" key="10">
    <source>
        <dbReference type="ARBA" id="ARBA00023268"/>
    </source>
</evidence>
<evidence type="ECO:0000313" key="14">
    <source>
        <dbReference type="Ensembl" id="ENSSORP00005023671.1"/>
    </source>
</evidence>
<dbReference type="GO" id="GO:0005524">
    <property type="term" value="F:ATP binding"/>
    <property type="evidence" value="ECO:0007669"/>
    <property type="project" value="UniProtKB-KW"/>
</dbReference>
<dbReference type="GO" id="GO:0006003">
    <property type="term" value="P:fructose 2,6-bisphosphate metabolic process"/>
    <property type="evidence" value="ECO:0007669"/>
    <property type="project" value="InterPro"/>
</dbReference>
<accession>A0A673A2Y9</accession>
<evidence type="ECO:0000256" key="3">
    <source>
        <dbReference type="ARBA" id="ARBA00011738"/>
    </source>
</evidence>
<dbReference type="SMART" id="SM00855">
    <property type="entry name" value="PGAM"/>
    <property type="match status" value="1"/>
</dbReference>
<protein>
    <recommendedName>
        <fullName evidence="13">6-phosphofructo-2-kinase domain-containing protein</fullName>
    </recommendedName>
</protein>
<sequence length="455" mass="52807">MSQTQSTLTQTPLEKTWVPWMKSRMSQRRGSSVPQFTNSPTMIVMVGLPARGKTYISKKLTRYLNWIGVTTKVFNVGQYRRNATQSYNSFEFFRPDNTEAMKIRKYEPNRNLLLFVFDATNTTPDRRELLLSFAKENGYKVCYFSNLLKHKSKNFNQVKLSSPDYVGCDKDEAVADFLKRIECYKLTYVPLDDIKDRNLSYIKIFNVGSRYLVNRVQDHIQSRIVYYLMNIHVTPRSIYLSRHGESELNLVGRIGGDSGLSQRGANFANALGTYMRGQCIRDLKVWTSHMKRTIQTAEALGVQYEQWKALNEIDAGVCEEMTYEEIQENYPEEFALRDQDKYRYRYPKGESYEDLVQRLEPVIMELERQENVLVICHQAVMRCLLAYFLDKSADELPYLKCPLHTVLKLTPVAYGCKVESVFLNVEAVNTHRDKPVNVDVDRDTADALETVPDHI</sequence>
<evidence type="ECO:0000256" key="4">
    <source>
        <dbReference type="ARBA" id="ARBA00022553"/>
    </source>
</evidence>
<feature type="binding site" evidence="12">
    <location>
        <begin position="242"/>
        <end position="249"/>
    </location>
    <ligand>
        <name>substrate</name>
    </ligand>
</feature>
<reference evidence="14" key="1">
    <citation type="submission" date="2019-06" db="EMBL/GenBank/DDBJ databases">
        <authorList>
            <consortium name="Wellcome Sanger Institute Data Sharing"/>
        </authorList>
    </citation>
    <scope>NUCLEOTIDE SEQUENCE [LARGE SCALE GENOMIC DNA]</scope>
</reference>
<dbReference type="CDD" id="cd07067">
    <property type="entry name" value="HP_PGM_like"/>
    <property type="match status" value="1"/>
</dbReference>
<dbReference type="PIRSF" id="PIRSF000709">
    <property type="entry name" value="6PFK_2-Ptase"/>
    <property type="match status" value="1"/>
</dbReference>
<dbReference type="FunFam" id="3.40.50.1240:FF:000001">
    <property type="entry name" value="6-phosphofructo-2-kinase/fructose-2, 6-bisphosphatase 3 isoform 2"/>
    <property type="match status" value="1"/>
</dbReference>
<comment type="subunit">
    <text evidence="3">Homodimer.</text>
</comment>
<evidence type="ECO:0000256" key="11">
    <source>
        <dbReference type="PIRSR" id="PIRSR613078-1"/>
    </source>
</evidence>
<dbReference type="InterPro" id="IPR003094">
    <property type="entry name" value="6Pfruct_kin"/>
</dbReference>
<feature type="domain" description="6-phosphofructo-2-kinase" evidence="13">
    <location>
        <begin position="29"/>
        <end position="235"/>
    </location>
</feature>
<evidence type="ECO:0000259" key="13">
    <source>
        <dbReference type="Pfam" id="PF01591"/>
    </source>
</evidence>
<dbReference type="Gene3D" id="3.40.50.1240">
    <property type="entry name" value="Phosphoglycerate mutase-like"/>
    <property type="match status" value="1"/>
</dbReference>